<dbReference type="EC" id="2.7.13.3" evidence="2"/>
<dbReference type="Gene3D" id="3.30.450.280">
    <property type="entry name" value="GAF domain"/>
    <property type="match status" value="1"/>
</dbReference>
<evidence type="ECO:0000313" key="11">
    <source>
        <dbReference type="Proteomes" id="UP000183954"/>
    </source>
</evidence>
<dbReference type="SMART" id="SM00387">
    <property type="entry name" value="HATPase_c"/>
    <property type="match status" value="1"/>
</dbReference>
<evidence type="ECO:0000256" key="4">
    <source>
        <dbReference type="ARBA" id="ARBA00022679"/>
    </source>
</evidence>
<evidence type="ECO:0000256" key="3">
    <source>
        <dbReference type="ARBA" id="ARBA00022553"/>
    </source>
</evidence>
<organism evidence="10 11">
    <name type="scientific">Desulfosporosinus lacus DSM 15449</name>
    <dbReference type="NCBI Taxonomy" id="1121420"/>
    <lineage>
        <taxon>Bacteria</taxon>
        <taxon>Bacillati</taxon>
        <taxon>Bacillota</taxon>
        <taxon>Clostridia</taxon>
        <taxon>Eubacteriales</taxon>
        <taxon>Desulfitobacteriaceae</taxon>
        <taxon>Desulfosporosinus</taxon>
    </lineage>
</organism>
<dbReference type="PANTHER" id="PTHR41523">
    <property type="entry name" value="TWO-COMPONENT SYSTEM SENSOR PROTEIN"/>
    <property type="match status" value="1"/>
</dbReference>
<dbReference type="Pfam" id="PF07568">
    <property type="entry name" value="HisKA_2"/>
    <property type="match status" value="1"/>
</dbReference>
<dbReference type="STRING" id="1121420.SAMN02746098_05303"/>
<dbReference type="SUPFAM" id="SSF55874">
    <property type="entry name" value="ATPase domain of HSP90 chaperone/DNA topoisomerase II/histidine kinase"/>
    <property type="match status" value="1"/>
</dbReference>
<dbReference type="Pfam" id="PF02518">
    <property type="entry name" value="HATPase_c"/>
    <property type="match status" value="1"/>
</dbReference>
<dbReference type="InterPro" id="IPR005467">
    <property type="entry name" value="His_kinase_dom"/>
</dbReference>
<dbReference type="AlphaFoldDB" id="A0A1M6H8A8"/>
<name>A0A1M6H8A8_9FIRM</name>
<dbReference type="InterPro" id="IPR036890">
    <property type="entry name" value="HATPase_C_sf"/>
</dbReference>
<dbReference type="EMBL" id="FQXJ01000043">
    <property type="protein sequence ID" value="SHJ18395.1"/>
    <property type="molecule type" value="Genomic_DNA"/>
</dbReference>
<dbReference type="Gene3D" id="3.30.450.20">
    <property type="entry name" value="PAS domain"/>
    <property type="match status" value="1"/>
</dbReference>
<dbReference type="InterPro" id="IPR022066">
    <property type="entry name" value="PdtaS_GAF"/>
</dbReference>
<dbReference type="Proteomes" id="UP000183954">
    <property type="component" value="Unassembled WGS sequence"/>
</dbReference>
<evidence type="ECO:0000256" key="5">
    <source>
        <dbReference type="ARBA" id="ARBA00022741"/>
    </source>
</evidence>
<keyword evidence="8" id="KW-0902">Two-component regulatory system</keyword>
<dbReference type="RefSeq" id="WP_073033555.1">
    <property type="nucleotide sequence ID" value="NZ_FQXJ01000043.1"/>
</dbReference>
<proteinExistence type="predicted"/>
<dbReference type="InterPro" id="IPR003594">
    <property type="entry name" value="HATPase_dom"/>
</dbReference>
<keyword evidence="6 10" id="KW-0418">Kinase</keyword>
<dbReference type="PANTHER" id="PTHR41523:SF8">
    <property type="entry name" value="ETHYLENE RESPONSE SENSOR PROTEIN"/>
    <property type="match status" value="1"/>
</dbReference>
<sequence>MNCATIRDLCIEYTNLTEEDIKILESMALQIPNTAEMTGTDIFIDAPLKDGVDAVVLAWAYPKNRSLYRHSVVGELALATSEPAVYRTLETGETCRDVRGVSQEGIPIAQTVVAIRNPADGVIGTLIMERDISEELRQEEQVEFLTQTAERLSNTLMHLSMTGSQFENWVGNGIFVLNKYSKITYVNKKAAKIYQDFKGFEALGQDFLFGMFNCSTLNELLDTLQNPAEFCILDKSYLFEAYPLVTYGDLSGCVISFRDITDLREKERELSAKSTVIREIHHRVKNNLQNVAALLRLQMRRSDLDIVKAEFSASINRIISIAMVHDVFACQNCDSVDLRELSQRILSALLESSMSPEQSIKAHVNGQNLHLPSIKAVPLALVINELLTNSFKHGVRLLDKGIITLDIIEKKGQIHLTVRDNGPDPEVPFDKVKQRRLGLQIVDSLVGEQLGGEFRMERIDGMTVVTVSFPKHSSEGQL</sequence>
<dbReference type="Gene3D" id="3.30.565.10">
    <property type="entry name" value="Histidine kinase-like ATPase, C-terminal domain"/>
    <property type="match status" value="1"/>
</dbReference>
<keyword evidence="4" id="KW-0808">Transferase</keyword>
<keyword evidence="11" id="KW-1185">Reference proteome</keyword>
<dbReference type="GO" id="GO:0004673">
    <property type="term" value="F:protein histidine kinase activity"/>
    <property type="evidence" value="ECO:0007669"/>
    <property type="project" value="UniProtKB-EC"/>
</dbReference>
<feature type="domain" description="Histidine kinase" evidence="9">
    <location>
        <begin position="279"/>
        <end position="473"/>
    </location>
</feature>
<evidence type="ECO:0000256" key="7">
    <source>
        <dbReference type="ARBA" id="ARBA00022840"/>
    </source>
</evidence>
<evidence type="ECO:0000256" key="1">
    <source>
        <dbReference type="ARBA" id="ARBA00000085"/>
    </source>
</evidence>
<protein>
    <recommendedName>
        <fullName evidence="2">histidine kinase</fullName>
        <ecNumber evidence="2">2.7.13.3</ecNumber>
    </recommendedName>
</protein>
<keyword evidence="5" id="KW-0547">Nucleotide-binding</keyword>
<evidence type="ECO:0000313" key="10">
    <source>
        <dbReference type="EMBL" id="SHJ18395.1"/>
    </source>
</evidence>
<dbReference type="InterPro" id="IPR038424">
    <property type="entry name" value="H_kinase_PdtaS_GAF_sf"/>
</dbReference>
<dbReference type="Pfam" id="PF12282">
    <property type="entry name" value="GAF_PdtaS"/>
    <property type="match status" value="1"/>
</dbReference>
<dbReference type="OrthoDB" id="9767435at2"/>
<keyword evidence="7" id="KW-0067">ATP-binding</keyword>
<dbReference type="GO" id="GO:0000160">
    <property type="term" value="P:phosphorelay signal transduction system"/>
    <property type="evidence" value="ECO:0007669"/>
    <property type="project" value="UniProtKB-KW"/>
</dbReference>
<dbReference type="GO" id="GO:0005524">
    <property type="term" value="F:ATP binding"/>
    <property type="evidence" value="ECO:0007669"/>
    <property type="project" value="UniProtKB-KW"/>
</dbReference>
<reference evidence="11" key="1">
    <citation type="submission" date="2016-11" db="EMBL/GenBank/DDBJ databases">
        <authorList>
            <person name="Varghese N."/>
            <person name="Submissions S."/>
        </authorList>
    </citation>
    <scope>NUCLEOTIDE SEQUENCE [LARGE SCALE GENOMIC DNA]</scope>
    <source>
        <strain evidence="11">DSM 15449</strain>
    </source>
</reference>
<comment type="catalytic activity">
    <reaction evidence="1">
        <text>ATP + protein L-histidine = ADP + protein N-phospho-L-histidine.</text>
        <dbReference type="EC" id="2.7.13.3"/>
    </reaction>
</comment>
<gene>
    <name evidence="10" type="ORF">SAMN02746098_05303</name>
</gene>
<dbReference type="PROSITE" id="PS50109">
    <property type="entry name" value="HIS_KIN"/>
    <property type="match status" value="1"/>
</dbReference>
<evidence type="ECO:0000256" key="8">
    <source>
        <dbReference type="ARBA" id="ARBA00023012"/>
    </source>
</evidence>
<accession>A0A1M6H8A8</accession>
<evidence type="ECO:0000259" key="9">
    <source>
        <dbReference type="PROSITE" id="PS50109"/>
    </source>
</evidence>
<evidence type="ECO:0000256" key="6">
    <source>
        <dbReference type="ARBA" id="ARBA00022777"/>
    </source>
</evidence>
<keyword evidence="3" id="KW-0597">Phosphoprotein</keyword>
<evidence type="ECO:0000256" key="2">
    <source>
        <dbReference type="ARBA" id="ARBA00012438"/>
    </source>
</evidence>
<dbReference type="InterPro" id="IPR011495">
    <property type="entry name" value="Sig_transdc_His_kin_sub2_dim/P"/>
</dbReference>